<keyword evidence="1" id="KW-0812">Transmembrane</keyword>
<dbReference type="RefSeq" id="YP_009055524.1">
    <property type="nucleotide sequence ID" value="NC_024786.1"/>
</dbReference>
<reference evidence="2 3" key="1">
    <citation type="journal article" date="2014" name="Vet. Microbiol.">
        <title>A cocktail of in vitro efficient phages is not a guarantee for in vivo therapeutic results against avian colibacillosis.</title>
        <authorList>
            <person name="Tsonos J."/>
            <person name="Oosterik L.H."/>
            <person name="Tuntufye H.N."/>
            <person name="Klumpp J."/>
            <person name="Butaye P."/>
            <person name="De Greve H."/>
            <person name="Hernalsteens J.P."/>
            <person name="Lavigne R."/>
            <person name="Goddeeris B.M."/>
        </authorList>
    </citation>
    <scope>NUCLEOTIDE SEQUENCE [LARGE SCALE GENOMIC DNA]</scope>
</reference>
<keyword evidence="3" id="KW-1185">Reference proteome</keyword>
<sequence>MSDIYDVITKTVLIVLSAIVIFTIVNAHKSKFAYCYYGAYSAGCFVLAGCIAYWIYHINN</sequence>
<dbReference type="OrthoDB" id="27958at10239"/>
<gene>
    <name evidence="2" type="ORF">PhAPEC5_16.1</name>
</gene>
<dbReference type="EMBL" id="KF192075">
    <property type="protein sequence ID" value="AGV99298.1"/>
    <property type="molecule type" value="Genomic_DNA"/>
</dbReference>
<feature type="transmembrane region" description="Helical" evidence="1">
    <location>
        <begin position="7"/>
        <end position="25"/>
    </location>
</feature>
<accession>A0A067Y1J9</accession>
<keyword evidence="1" id="KW-0472">Membrane</keyword>
<evidence type="ECO:0000256" key="1">
    <source>
        <dbReference type="SAM" id="Phobius"/>
    </source>
</evidence>
<protein>
    <submittedName>
        <fullName evidence="2">Uncharacterized protein</fullName>
    </submittedName>
</protein>
<dbReference type="KEGG" id="vg:20283793"/>
<proteinExistence type="predicted"/>
<dbReference type="GeneID" id="20283793"/>
<organism evidence="2 3">
    <name type="scientific">Escherichia phage vB_EcoP_PhAPEC5</name>
    <dbReference type="NCBI Taxonomy" id="1395983"/>
    <lineage>
        <taxon>Viruses</taxon>
        <taxon>Duplodnaviria</taxon>
        <taxon>Heunggongvirae</taxon>
        <taxon>Uroviricota</taxon>
        <taxon>Caudoviricetes</taxon>
        <taxon>Schitoviridae</taxon>
        <taxon>Enquatrovirinae</taxon>
        <taxon>Gamaleyavirus</taxon>
        <taxon>Gamaleyavirus APEC5</taxon>
    </lineage>
</organism>
<evidence type="ECO:0000313" key="2">
    <source>
        <dbReference type="EMBL" id="AGV99298.1"/>
    </source>
</evidence>
<dbReference type="Proteomes" id="UP000027383">
    <property type="component" value="Segment"/>
</dbReference>
<feature type="transmembrane region" description="Helical" evidence="1">
    <location>
        <begin position="37"/>
        <end position="56"/>
    </location>
</feature>
<keyword evidence="1" id="KW-1133">Transmembrane helix</keyword>
<name>A0A067Y1J9_9CAUD</name>
<evidence type="ECO:0000313" key="3">
    <source>
        <dbReference type="Proteomes" id="UP000027383"/>
    </source>
</evidence>